<dbReference type="InterPro" id="IPR001247">
    <property type="entry name" value="ExoRNase_PH_dom1"/>
</dbReference>
<comment type="similarity">
    <text evidence="2">Belongs to the RNase PH family.</text>
</comment>
<dbReference type="GO" id="GO:0034475">
    <property type="term" value="P:U4 snRNA 3'-end processing"/>
    <property type="evidence" value="ECO:0007669"/>
    <property type="project" value="TreeGrafter"/>
</dbReference>
<reference evidence="7 8" key="1">
    <citation type="submission" date="2015-04" db="EMBL/GenBank/DDBJ databases">
        <title>Complete genome sequence of Schizopora paradoxa KUC8140, a cosmopolitan wood degrader in East Asia.</title>
        <authorList>
            <consortium name="DOE Joint Genome Institute"/>
            <person name="Min B."/>
            <person name="Park H."/>
            <person name="Jang Y."/>
            <person name="Kim J.-J."/>
            <person name="Kim K.H."/>
            <person name="Pangilinan J."/>
            <person name="Lipzen A."/>
            <person name="Riley R."/>
            <person name="Grigoriev I.V."/>
            <person name="Spatafora J.W."/>
            <person name="Choi I.-G."/>
        </authorList>
    </citation>
    <scope>NUCLEOTIDE SEQUENCE [LARGE SCALE GENOMIC DNA]</scope>
    <source>
        <strain evidence="7 8">KUC8140</strain>
    </source>
</reference>
<dbReference type="AlphaFoldDB" id="A0A0H2RWY7"/>
<feature type="non-terminal residue" evidence="7">
    <location>
        <position position="179"/>
    </location>
</feature>
<dbReference type="InterPro" id="IPR050080">
    <property type="entry name" value="RNase_PH"/>
</dbReference>
<dbReference type="Proteomes" id="UP000053477">
    <property type="component" value="Unassembled WGS sequence"/>
</dbReference>
<dbReference type="GO" id="GO:0000177">
    <property type="term" value="C:cytoplasmic exosome (RNase complex)"/>
    <property type="evidence" value="ECO:0007669"/>
    <property type="project" value="TreeGrafter"/>
</dbReference>
<dbReference type="GO" id="GO:0005730">
    <property type="term" value="C:nucleolus"/>
    <property type="evidence" value="ECO:0007669"/>
    <property type="project" value="TreeGrafter"/>
</dbReference>
<dbReference type="InterPro" id="IPR027408">
    <property type="entry name" value="PNPase/RNase_PH_dom_sf"/>
</dbReference>
<keyword evidence="3" id="KW-0698">rRNA processing</keyword>
<evidence type="ECO:0000313" key="7">
    <source>
        <dbReference type="EMBL" id="KLO09331.1"/>
    </source>
</evidence>
<dbReference type="InParanoid" id="A0A0H2RWY7"/>
<evidence type="ECO:0000256" key="3">
    <source>
        <dbReference type="ARBA" id="ARBA00022552"/>
    </source>
</evidence>
<evidence type="ECO:0000256" key="5">
    <source>
        <dbReference type="ARBA" id="ARBA00023242"/>
    </source>
</evidence>
<protein>
    <recommendedName>
        <fullName evidence="6">Exoribonuclease phosphorolytic domain-containing protein</fullName>
    </recommendedName>
</protein>
<comment type="subcellular location">
    <subcellularLocation>
        <location evidence="1">Nucleus</location>
    </subcellularLocation>
</comment>
<dbReference type="GO" id="GO:0016075">
    <property type="term" value="P:rRNA catabolic process"/>
    <property type="evidence" value="ECO:0007669"/>
    <property type="project" value="TreeGrafter"/>
</dbReference>
<dbReference type="SUPFAM" id="SSF54211">
    <property type="entry name" value="Ribosomal protein S5 domain 2-like"/>
    <property type="match status" value="1"/>
</dbReference>
<evidence type="ECO:0000313" key="8">
    <source>
        <dbReference type="Proteomes" id="UP000053477"/>
    </source>
</evidence>
<keyword evidence="8" id="KW-1185">Reference proteome</keyword>
<keyword evidence="5" id="KW-0539">Nucleus</keyword>
<evidence type="ECO:0000256" key="1">
    <source>
        <dbReference type="ARBA" id="ARBA00004123"/>
    </source>
</evidence>
<keyword evidence="4" id="KW-0271">Exosome</keyword>
<dbReference type="PANTHER" id="PTHR11953:SF1">
    <property type="entry name" value="EXOSOME COMPLEX COMPONENT RRP46"/>
    <property type="match status" value="1"/>
</dbReference>
<dbReference type="GO" id="GO:0003723">
    <property type="term" value="F:RNA binding"/>
    <property type="evidence" value="ECO:0007669"/>
    <property type="project" value="TreeGrafter"/>
</dbReference>
<dbReference type="Gene3D" id="3.30.230.70">
    <property type="entry name" value="GHMP Kinase, N-terminal domain"/>
    <property type="match status" value="1"/>
</dbReference>
<dbReference type="OrthoDB" id="27298at2759"/>
<proteinExistence type="inferred from homology"/>
<name>A0A0H2RWY7_9AGAM</name>
<accession>A0A0H2RWY7</accession>
<feature type="non-terminal residue" evidence="7">
    <location>
        <position position="1"/>
    </location>
</feature>
<evidence type="ECO:0000256" key="4">
    <source>
        <dbReference type="ARBA" id="ARBA00022835"/>
    </source>
</evidence>
<feature type="domain" description="Exoribonuclease phosphorolytic" evidence="6">
    <location>
        <begin position="1"/>
        <end position="131"/>
    </location>
</feature>
<gene>
    <name evidence="7" type="ORF">SCHPADRAFT_800156</name>
</gene>
<dbReference type="Pfam" id="PF01138">
    <property type="entry name" value="RNase_PH"/>
    <property type="match status" value="1"/>
</dbReference>
<organism evidence="7 8">
    <name type="scientific">Schizopora paradoxa</name>
    <dbReference type="NCBI Taxonomy" id="27342"/>
    <lineage>
        <taxon>Eukaryota</taxon>
        <taxon>Fungi</taxon>
        <taxon>Dikarya</taxon>
        <taxon>Basidiomycota</taxon>
        <taxon>Agaricomycotina</taxon>
        <taxon>Agaricomycetes</taxon>
        <taxon>Hymenochaetales</taxon>
        <taxon>Schizoporaceae</taxon>
        <taxon>Schizopora</taxon>
    </lineage>
</organism>
<dbReference type="GO" id="GO:0071028">
    <property type="term" value="P:nuclear mRNA surveillance"/>
    <property type="evidence" value="ECO:0007669"/>
    <property type="project" value="TreeGrafter"/>
</dbReference>
<dbReference type="EMBL" id="KQ086059">
    <property type="protein sequence ID" value="KLO09331.1"/>
    <property type="molecule type" value="Genomic_DNA"/>
</dbReference>
<dbReference type="GO" id="GO:0006364">
    <property type="term" value="P:rRNA processing"/>
    <property type="evidence" value="ECO:0007669"/>
    <property type="project" value="UniProtKB-KW"/>
</dbReference>
<evidence type="ECO:0000256" key="2">
    <source>
        <dbReference type="ARBA" id="ARBA00006678"/>
    </source>
</evidence>
<dbReference type="STRING" id="27342.A0A0H2RWY7"/>
<sequence>RPITISFDGLSGVDGSARFAFGDTKVLASVSGPIEVRLASEQASKATFEVIARPLAGIPGTESKATAASLRAALIPSIILTANPRTLIQLVAQSLTPSPQVVRSGKSSAVRSNPSLAAALINASSLALLNASSFPMQGVVCAASIGRVRDLRTLVADPSDEELQTLEGAGVFAFIFSDA</sequence>
<evidence type="ECO:0000259" key="6">
    <source>
        <dbReference type="Pfam" id="PF01138"/>
    </source>
</evidence>
<dbReference type="GO" id="GO:0071051">
    <property type="term" value="P:poly(A)-dependent snoRNA 3'-end processing"/>
    <property type="evidence" value="ECO:0007669"/>
    <property type="project" value="TreeGrafter"/>
</dbReference>
<dbReference type="PANTHER" id="PTHR11953">
    <property type="entry name" value="EXOSOME COMPLEX COMPONENT"/>
    <property type="match status" value="1"/>
</dbReference>
<dbReference type="InterPro" id="IPR020568">
    <property type="entry name" value="Ribosomal_Su5_D2-typ_SF"/>
</dbReference>
<dbReference type="GO" id="GO:0000176">
    <property type="term" value="C:nuclear exosome (RNase complex)"/>
    <property type="evidence" value="ECO:0007669"/>
    <property type="project" value="TreeGrafter"/>
</dbReference>